<evidence type="ECO:0000256" key="7">
    <source>
        <dbReference type="SAM" id="Phobius"/>
    </source>
</evidence>
<feature type="transmembrane region" description="Helical" evidence="7">
    <location>
        <begin position="164"/>
        <end position="185"/>
    </location>
</feature>
<feature type="transmembrane region" description="Helical" evidence="7">
    <location>
        <begin position="197"/>
        <end position="215"/>
    </location>
</feature>
<dbReference type="GO" id="GO:0016020">
    <property type="term" value="C:membrane"/>
    <property type="evidence" value="ECO:0007669"/>
    <property type="project" value="UniProtKB-SubCell"/>
</dbReference>
<dbReference type="PANTHER" id="PTHR33048">
    <property type="entry name" value="PTH11-LIKE INTEGRAL MEMBRANE PROTEIN (AFU_ORTHOLOGUE AFUA_5G11245)"/>
    <property type="match status" value="1"/>
</dbReference>
<sequence length="366" mass="39903">MADSGFVSMAMTITMVICGVLTFFFMGARFAAKAVVKSKQGIDDYVLATSWLLFAVFIVISIYTTTLGLGHHLDASFDMTKLPQLLFWLPVGQFFAVWAVAVSKSSFIITLLRLVEATWQKMALWFMLATILLSMGSISIVQFYQCATPDQQGCVPGDSVIGLGVYAAGYSAIMDLVLTAFPTVVIWGLQMKTRDKIGIILSMSLGLIAGVVGLYKTSTIPFISRSADFTYGTAVILIWLVAEVSATIIAASVPFYRPFFRRTKSSGASGGGPSGRNGTGPKSDPSSSYALSNRKRTHDGHSMLDSDVDRWGVSVGDRDVNDSHSDKAILDNTPDSRIVRKTNISVHYTSDEEANYPRGLQRRDEF</sequence>
<evidence type="ECO:0000256" key="1">
    <source>
        <dbReference type="ARBA" id="ARBA00004141"/>
    </source>
</evidence>
<comment type="caution">
    <text evidence="9">The sequence shown here is derived from an EMBL/GenBank/DDBJ whole genome shotgun (WGS) entry which is preliminary data.</text>
</comment>
<evidence type="ECO:0000256" key="2">
    <source>
        <dbReference type="ARBA" id="ARBA00022692"/>
    </source>
</evidence>
<dbReference type="AlphaFoldDB" id="A0AAW0RBR6"/>
<dbReference type="Proteomes" id="UP001392437">
    <property type="component" value="Unassembled WGS sequence"/>
</dbReference>
<keyword evidence="10" id="KW-1185">Reference proteome</keyword>
<feature type="transmembrane region" description="Helical" evidence="7">
    <location>
        <begin position="85"/>
        <end position="112"/>
    </location>
</feature>
<name>A0AAW0RBR6_9PEZI</name>
<accession>A0AAW0RBR6</accession>
<comment type="subcellular location">
    <subcellularLocation>
        <location evidence="1">Membrane</location>
        <topology evidence="1">Multi-pass membrane protein</topology>
    </subcellularLocation>
</comment>
<dbReference type="EMBL" id="JAQQWP010000001">
    <property type="protein sequence ID" value="KAK8132273.1"/>
    <property type="molecule type" value="Genomic_DNA"/>
</dbReference>
<dbReference type="InterPro" id="IPR049326">
    <property type="entry name" value="Rhodopsin_dom_fungi"/>
</dbReference>
<evidence type="ECO:0000256" key="5">
    <source>
        <dbReference type="ARBA" id="ARBA00038359"/>
    </source>
</evidence>
<comment type="similarity">
    <text evidence="5">Belongs to the SAT4 family.</text>
</comment>
<feature type="transmembrane region" description="Helical" evidence="7">
    <location>
        <begin position="124"/>
        <end position="144"/>
    </location>
</feature>
<keyword evidence="2 7" id="KW-0812">Transmembrane</keyword>
<evidence type="ECO:0000259" key="8">
    <source>
        <dbReference type="Pfam" id="PF20684"/>
    </source>
</evidence>
<protein>
    <recommendedName>
        <fullName evidence="8">Rhodopsin domain-containing protein</fullName>
    </recommendedName>
</protein>
<dbReference type="InterPro" id="IPR052337">
    <property type="entry name" value="SAT4-like"/>
</dbReference>
<feature type="domain" description="Rhodopsin" evidence="8">
    <location>
        <begin position="28"/>
        <end position="262"/>
    </location>
</feature>
<proteinExistence type="inferred from homology"/>
<feature type="compositionally biased region" description="Gly residues" evidence="6">
    <location>
        <begin position="268"/>
        <end position="278"/>
    </location>
</feature>
<feature type="transmembrane region" description="Helical" evidence="7">
    <location>
        <begin position="6"/>
        <end position="25"/>
    </location>
</feature>
<gene>
    <name evidence="9" type="ORF">PG999_000446</name>
</gene>
<evidence type="ECO:0000256" key="3">
    <source>
        <dbReference type="ARBA" id="ARBA00022989"/>
    </source>
</evidence>
<feature type="transmembrane region" description="Helical" evidence="7">
    <location>
        <begin position="45"/>
        <end position="65"/>
    </location>
</feature>
<evidence type="ECO:0000313" key="9">
    <source>
        <dbReference type="EMBL" id="KAK8132273.1"/>
    </source>
</evidence>
<dbReference type="PANTHER" id="PTHR33048:SF92">
    <property type="entry name" value="INTEGRAL MEMBRANE PROTEIN"/>
    <property type="match status" value="1"/>
</dbReference>
<evidence type="ECO:0000256" key="6">
    <source>
        <dbReference type="SAM" id="MobiDB-lite"/>
    </source>
</evidence>
<feature type="transmembrane region" description="Helical" evidence="7">
    <location>
        <begin position="235"/>
        <end position="256"/>
    </location>
</feature>
<keyword evidence="4 7" id="KW-0472">Membrane</keyword>
<keyword evidence="3 7" id="KW-1133">Transmembrane helix</keyword>
<organism evidence="9 10">
    <name type="scientific">Apiospora kogelbergensis</name>
    <dbReference type="NCBI Taxonomy" id="1337665"/>
    <lineage>
        <taxon>Eukaryota</taxon>
        <taxon>Fungi</taxon>
        <taxon>Dikarya</taxon>
        <taxon>Ascomycota</taxon>
        <taxon>Pezizomycotina</taxon>
        <taxon>Sordariomycetes</taxon>
        <taxon>Xylariomycetidae</taxon>
        <taxon>Amphisphaeriales</taxon>
        <taxon>Apiosporaceae</taxon>
        <taxon>Apiospora</taxon>
    </lineage>
</organism>
<evidence type="ECO:0000256" key="4">
    <source>
        <dbReference type="ARBA" id="ARBA00023136"/>
    </source>
</evidence>
<dbReference type="Pfam" id="PF20684">
    <property type="entry name" value="Fung_rhodopsin"/>
    <property type="match status" value="1"/>
</dbReference>
<evidence type="ECO:0000313" key="10">
    <source>
        <dbReference type="Proteomes" id="UP001392437"/>
    </source>
</evidence>
<reference evidence="9 10" key="1">
    <citation type="submission" date="2023-01" db="EMBL/GenBank/DDBJ databases">
        <title>Analysis of 21 Apiospora genomes using comparative genomics revels a genus with tremendous synthesis potential of carbohydrate active enzymes and secondary metabolites.</title>
        <authorList>
            <person name="Sorensen T."/>
        </authorList>
    </citation>
    <scope>NUCLEOTIDE SEQUENCE [LARGE SCALE GENOMIC DNA]</scope>
    <source>
        <strain evidence="9 10">CBS 117206</strain>
    </source>
</reference>
<feature type="region of interest" description="Disordered" evidence="6">
    <location>
        <begin position="265"/>
        <end position="305"/>
    </location>
</feature>